<comment type="caution">
    <text evidence="1">The sequence shown here is derived from an EMBL/GenBank/DDBJ whole genome shotgun (WGS) entry which is preliminary data.</text>
</comment>
<dbReference type="RefSeq" id="WP_209336643.1">
    <property type="nucleotide sequence ID" value="NZ_JAGIYY010000008.1"/>
</dbReference>
<sequence>MTRLVLATLLCSTVLFGSPEPGRAQADQEALASTVSSSDFAAEQKRLQTLRDSRSAADQRALGDLLTEGLIASPDNPLRRPDRIGAIAAYRAARAAGDRSEATLVRLVKLLLSRLDDTRTERHLLALRELEGELRAAVFKGSGDAAYVLALAAELNVLGMPDEKERLLQSAIVLGNVSAILESARSAVLGETVQSVALAKLQARAVSGAVDAMIALARLHGGNGLMAADRSKARAWLEKAVSTASTEAKVELASHLLDETDVAGFERAHLLLSQAAEQGSRQAALLLGIDAATSGPMQVSAAEGRLWLARALSIGERAAAPHLVALDLRGALAASLPAKERETRLQNALAPVAEDPEALTALANRPWAPRDAALIEPVLLPMLHKATLGGDVTAGLAYDSWLRASGLPIPDDAASALVGSLRRSIAANVGYATFALADLALDDRLPVAEISREEAVAFLFRAADAHVGQAMLRIAQMYAYGDGFAQSDAFATRWYRLAAGNRVEAAAWELAELQGRSRDPAARKEATTFFNARLNEGEARAGTALVRMQLAAGALDPRTLLRAEQAASLPEDRYELVKALVMEGSAKSFDAARRILAPAVKQASDPVALVLEARMQLAAGNSAGDPRRGMALLQRAAALGAVEAKLALASLYLTRMRFREHQGEAVALLHEVLASRPKSTPARLLLSDAYLRGHGVSRDAEKAAKLVKQVLAENSADPQASLLEADWLIFSEERRDPSRSASLLQTQMQRGSSAAARELGLSYVNGFGTRIDADLASVHLRRAAQAGDKEAIAALGHMLMNGVGMSADPDQGVQKLQQAAAAGNIAAMYDLSRVYALGALGTIDNKESAVWLRRAAELDHPSAAYQLGLLYLQGDGVPQDRAEAIKWFTRSAEVGNLLAARTAQTLQRSPDATLSDVKNDAD</sequence>
<dbReference type="AlphaFoldDB" id="A0A8J7R403"/>
<dbReference type="Gene3D" id="1.25.40.10">
    <property type="entry name" value="Tetratricopeptide repeat domain"/>
    <property type="match status" value="4"/>
</dbReference>
<dbReference type="SMART" id="SM00671">
    <property type="entry name" value="SEL1"/>
    <property type="match status" value="10"/>
</dbReference>
<organism evidence="1 2">
    <name type="scientific">Tianweitania sediminis</name>
    <dbReference type="NCBI Taxonomy" id="1502156"/>
    <lineage>
        <taxon>Bacteria</taxon>
        <taxon>Pseudomonadati</taxon>
        <taxon>Pseudomonadota</taxon>
        <taxon>Alphaproteobacteria</taxon>
        <taxon>Hyphomicrobiales</taxon>
        <taxon>Phyllobacteriaceae</taxon>
        <taxon>Tianweitania</taxon>
    </lineage>
</organism>
<gene>
    <name evidence="1" type="ORF">J5Y06_18390</name>
</gene>
<dbReference type="InterPro" id="IPR006597">
    <property type="entry name" value="Sel1-like"/>
</dbReference>
<proteinExistence type="predicted"/>
<dbReference type="EMBL" id="JAGIYY010000008">
    <property type="protein sequence ID" value="MBP0440623.1"/>
    <property type="molecule type" value="Genomic_DNA"/>
</dbReference>
<dbReference type="SUPFAM" id="SSF81901">
    <property type="entry name" value="HCP-like"/>
    <property type="match status" value="4"/>
</dbReference>
<dbReference type="Proteomes" id="UP000666240">
    <property type="component" value="Unassembled WGS sequence"/>
</dbReference>
<accession>A0A8J7R403</accession>
<name>A0A8J7R403_9HYPH</name>
<evidence type="ECO:0000313" key="2">
    <source>
        <dbReference type="Proteomes" id="UP000666240"/>
    </source>
</evidence>
<evidence type="ECO:0000313" key="1">
    <source>
        <dbReference type="EMBL" id="MBP0440623.1"/>
    </source>
</evidence>
<dbReference type="InterPro" id="IPR050767">
    <property type="entry name" value="Sel1_AlgK"/>
</dbReference>
<dbReference type="Pfam" id="PF08238">
    <property type="entry name" value="Sel1"/>
    <property type="match status" value="9"/>
</dbReference>
<dbReference type="InterPro" id="IPR011990">
    <property type="entry name" value="TPR-like_helical_dom_sf"/>
</dbReference>
<protein>
    <submittedName>
        <fullName evidence="1">Sel1 repeat family protein</fullName>
    </submittedName>
</protein>
<keyword evidence="2" id="KW-1185">Reference proteome</keyword>
<dbReference type="PANTHER" id="PTHR11102">
    <property type="entry name" value="SEL-1-LIKE PROTEIN"/>
    <property type="match status" value="1"/>
</dbReference>
<dbReference type="PANTHER" id="PTHR11102:SF160">
    <property type="entry name" value="ERAD-ASSOCIATED E3 UBIQUITIN-PROTEIN LIGASE COMPONENT HRD3"/>
    <property type="match status" value="1"/>
</dbReference>
<reference evidence="1" key="1">
    <citation type="submission" date="2021-03" db="EMBL/GenBank/DDBJ databases">
        <title>Genome sequencing and assembly of Tianweitania sediminis.</title>
        <authorList>
            <person name="Chhetri G."/>
        </authorList>
    </citation>
    <scope>NUCLEOTIDE SEQUENCE</scope>
    <source>
        <strain evidence="1">Z8</strain>
    </source>
</reference>